<protein>
    <submittedName>
        <fullName evidence="1">Uncharacterized protein</fullName>
    </submittedName>
</protein>
<comment type="caution">
    <text evidence="1">The sequence shown here is derived from an EMBL/GenBank/DDBJ whole genome shotgun (WGS) entry which is preliminary data.</text>
</comment>
<gene>
    <name evidence="1" type="ORF">WICPIJ_009714</name>
</gene>
<dbReference type="Proteomes" id="UP000774326">
    <property type="component" value="Unassembled WGS sequence"/>
</dbReference>
<evidence type="ECO:0000313" key="1">
    <source>
        <dbReference type="EMBL" id="KAH3673597.1"/>
    </source>
</evidence>
<dbReference type="AlphaFoldDB" id="A0A9P8PKM6"/>
<evidence type="ECO:0000313" key="2">
    <source>
        <dbReference type="Proteomes" id="UP000774326"/>
    </source>
</evidence>
<organism evidence="1 2">
    <name type="scientific">Wickerhamomyces pijperi</name>
    <name type="common">Yeast</name>
    <name type="synonym">Pichia pijperi</name>
    <dbReference type="NCBI Taxonomy" id="599730"/>
    <lineage>
        <taxon>Eukaryota</taxon>
        <taxon>Fungi</taxon>
        <taxon>Dikarya</taxon>
        <taxon>Ascomycota</taxon>
        <taxon>Saccharomycotina</taxon>
        <taxon>Saccharomycetes</taxon>
        <taxon>Phaffomycetales</taxon>
        <taxon>Wickerhamomycetaceae</taxon>
        <taxon>Wickerhamomyces</taxon>
    </lineage>
</organism>
<name>A0A9P8PKM6_WICPI</name>
<dbReference type="EMBL" id="JAEUBG010005612">
    <property type="protein sequence ID" value="KAH3673597.1"/>
    <property type="molecule type" value="Genomic_DNA"/>
</dbReference>
<accession>A0A9P8PKM6</accession>
<reference evidence="1" key="1">
    <citation type="journal article" date="2021" name="Open Biol.">
        <title>Shared evolutionary footprints suggest mitochondrial oxidative damage underlies multiple complex I losses in fungi.</title>
        <authorList>
            <person name="Schikora-Tamarit M.A."/>
            <person name="Marcet-Houben M."/>
            <person name="Nosek J."/>
            <person name="Gabaldon T."/>
        </authorList>
    </citation>
    <scope>NUCLEOTIDE SEQUENCE</scope>
    <source>
        <strain evidence="1">CBS2887</strain>
    </source>
</reference>
<sequence length="66" mass="7514">MRGSISTLMFCCEDSISDEGTSVKMGLQVRVSLRLANDVDMLLRESKELDRSVTVSERELQQFWSV</sequence>
<keyword evidence="2" id="KW-1185">Reference proteome</keyword>
<reference evidence="1" key="2">
    <citation type="submission" date="2021-01" db="EMBL/GenBank/DDBJ databases">
        <authorList>
            <person name="Schikora-Tamarit M.A."/>
        </authorList>
    </citation>
    <scope>NUCLEOTIDE SEQUENCE</scope>
    <source>
        <strain evidence="1">CBS2887</strain>
    </source>
</reference>
<proteinExistence type="predicted"/>